<dbReference type="PANTHER" id="PTHR46268:SF6">
    <property type="entry name" value="UNIVERSAL STRESS PROTEIN UP12"/>
    <property type="match status" value="1"/>
</dbReference>
<feature type="domain" description="UspA" evidence="2">
    <location>
        <begin position="156"/>
        <end position="278"/>
    </location>
</feature>
<dbReference type="InterPro" id="IPR006016">
    <property type="entry name" value="UspA"/>
</dbReference>
<evidence type="ECO:0000256" key="1">
    <source>
        <dbReference type="ARBA" id="ARBA00008791"/>
    </source>
</evidence>
<dbReference type="RefSeq" id="WP_050058611.1">
    <property type="nucleotide sequence ID" value="NZ_JACHEK010000003.1"/>
</dbReference>
<evidence type="ECO:0000313" key="3">
    <source>
        <dbReference type="EMBL" id="MBB6143817.1"/>
    </source>
</evidence>
<reference evidence="3 4" key="1">
    <citation type="submission" date="2020-08" db="EMBL/GenBank/DDBJ databases">
        <title>Genomic Encyclopedia of Type Strains, Phase IV (KMG-IV): sequencing the most valuable type-strain genomes for metagenomic binning, comparative biology and taxonomic classification.</title>
        <authorList>
            <person name="Goeker M."/>
        </authorList>
    </citation>
    <scope>NUCLEOTIDE SEQUENCE [LARGE SCALE GENOMIC DNA]</scope>
    <source>
        <strain evidence="3 4">DSM 103733</strain>
    </source>
</reference>
<gene>
    <name evidence="3" type="ORF">HNQ77_001766</name>
</gene>
<dbReference type="InterPro" id="IPR006015">
    <property type="entry name" value="Universal_stress_UspA"/>
</dbReference>
<organism evidence="3 4">
    <name type="scientific">Silvibacterium bohemicum</name>
    <dbReference type="NCBI Taxonomy" id="1577686"/>
    <lineage>
        <taxon>Bacteria</taxon>
        <taxon>Pseudomonadati</taxon>
        <taxon>Acidobacteriota</taxon>
        <taxon>Terriglobia</taxon>
        <taxon>Terriglobales</taxon>
        <taxon>Acidobacteriaceae</taxon>
        <taxon>Silvibacterium</taxon>
    </lineage>
</organism>
<dbReference type="PRINTS" id="PR01438">
    <property type="entry name" value="UNVRSLSTRESS"/>
</dbReference>
<dbReference type="CDD" id="cd00293">
    <property type="entry name" value="USP-like"/>
    <property type="match status" value="2"/>
</dbReference>
<dbReference type="PANTHER" id="PTHR46268">
    <property type="entry name" value="STRESS RESPONSE PROTEIN NHAX"/>
    <property type="match status" value="1"/>
</dbReference>
<accession>A0A841JTK5</accession>
<comment type="caution">
    <text evidence="3">The sequence shown here is derived from an EMBL/GenBank/DDBJ whole genome shotgun (WGS) entry which is preliminary data.</text>
</comment>
<dbReference type="Pfam" id="PF00582">
    <property type="entry name" value="Usp"/>
    <property type="match status" value="2"/>
</dbReference>
<protein>
    <submittedName>
        <fullName evidence="3">Nucleotide-binding universal stress UspA family protein</fullName>
    </submittedName>
</protein>
<comment type="similarity">
    <text evidence="1">Belongs to the universal stress protein A family.</text>
</comment>
<dbReference type="SUPFAM" id="SSF52402">
    <property type="entry name" value="Adenine nucleotide alpha hydrolases-like"/>
    <property type="match status" value="2"/>
</dbReference>
<dbReference type="Gene3D" id="3.40.50.620">
    <property type="entry name" value="HUPs"/>
    <property type="match status" value="2"/>
</dbReference>
<keyword evidence="4" id="KW-1185">Reference proteome</keyword>
<name>A0A841JTK5_9BACT</name>
<dbReference type="InterPro" id="IPR014729">
    <property type="entry name" value="Rossmann-like_a/b/a_fold"/>
</dbReference>
<dbReference type="AlphaFoldDB" id="A0A841JTK5"/>
<proteinExistence type="inferred from homology"/>
<evidence type="ECO:0000259" key="2">
    <source>
        <dbReference type="Pfam" id="PF00582"/>
    </source>
</evidence>
<dbReference type="Proteomes" id="UP000538666">
    <property type="component" value="Unassembled WGS sequence"/>
</dbReference>
<sequence>MRKDALTFRTIAVATDLSEAASFALRYAQEIARRHESTLVIVHVIDPVSYAFPAGASDEFKGDQAARDELRRIEEDTRRKGITVHSVIESGIICECILQSLADHHVDLLVLGTRGKTEAGRVALGTVARQLLGKASCSILTISPGADISLPWAGQWRRVLAATDFSAASLAALNLAQSIVHEQLLVLHTAHCANQHECSHCLERLRFLAPFNESHTVPVNHIVASGDEGQVIAAYAHSFDADLVVLGSPGRELSEEDLPRSTILQVISHVSCPVLCVPAARGTTEGELIQEVAFAC</sequence>
<dbReference type="EMBL" id="JACHEK010000003">
    <property type="protein sequence ID" value="MBB6143817.1"/>
    <property type="molecule type" value="Genomic_DNA"/>
</dbReference>
<feature type="domain" description="UspA" evidence="2">
    <location>
        <begin position="8"/>
        <end position="141"/>
    </location>
</feature>
<evidence type="ECO:0000313" key="4">
    <source>
        <dbReference type="Proteomes" id="UP000538666"/>
    </source>
</evidence>
<dbReference type="OrthoDB" id="115248at2"/>